<keyword evidence="8" id="KW-1185">Reference proteome</keyword>
<dbReference type="Gene3D" id="1.10.10.60">
    <property type="entry name" value="Homeodomain-like"/>
    <property type="match status" value="1"/>
</dbReference>
<dbReference type="Pfam" id="PF02909">
    <property type="entry name" value="TetR_C_1"/>
    <property type="match status" value="1"/>
</dbReference>
<dbReference type="PANTHER" id="PTHR44846">
    <property type="entry name" value="MANNOSYL-D-GLYCERATE TRANSPORT/METABOLISM SYSTEM REPRESSOR MNGR-RELATED"/>
    <property type="match status" value="1"/>
</dbReference>
<dbReference type="EMBL" id="BOMG01000064">
    <property type="protein sequence ID" value="GID56940.1"/>
    <property type="molecule type" value="Genomic_DNA"/>
</dbReference>
<evidence type="ECO:0000259" key="6">
    <source>
        <dbReference type="PROSITE" id="PS50977"/>
    </source>
</evidence>
<dbReference type="PROSITE" id="PS50949">
    <property type="entry name" value="HTH_GNTR"/>
    <property type="match status" value="1"/>
</dbReference>
<protein>
    <submittedName>
        <fullName evidence="7">GntR family transcriptional regulator</fullName>
    </submittedName>
</protein>
<evidence type="ECO:0000259" key="5">
    <source>
        <dbReference type="PROSITE" id="PS50949"/>
    </source>
</evidence>
<dbReference type="SUPFAM" id="SSF48498">
    <property type="entry name" value="Tetracyclin repressor-like, C-terminal domain"/>
    <property type="match status" value="1"/>
</dbReference>
<dbReference type="InterPro" id="IPR050679">
    <property type="entry name" value="Bact_HTH_transcr_reg"/>
</dbReference>
<dbReference type="SUPFAM" id="SSF46785">
    <property type="entry name" value="Winged helix' DNA-binding domain"/>
    <property type="match status" value="1"/>
</dbReference>
<evidence type="ECO:0000313" key="8">
    <source>
        <dbReference type="Proteomes" id="UP000612282"/>
    </source>
</evidence>
<dbReference type="InterPro" id="IPR036388">
    <property type="entry name" value="WH-like_DNA-bd_sf"/>
</dbReference>
<reference evidence="7 8" key="1">
    <citation type="submission" date="2021-01" db="EMBL/GenBank/DDBJ databases">
        <title>Whole genome shotgun sequence of Actinoplanes couchii NBRC 106145.</title>
        <authorList>
            <person name="Komaki H."/>
            <person name="Tamura T."/>
        </authorList>
    </citation>
    <scope>NUCLEOTIDE SEQUENCE [LARGE SCALE GENOMIC DNA]</scope>
    <source>
        <strain evidence="7 8">NBRC 106145</strain>
    </source>
</reference>
<feature type="domain" description="HTH tetR-type" evidence="6">
    <location>
        <begin position="85"/>
        <end position="145"/>
    </location>
</feature>
<sequence>MAPYLRIAEALAERITAESLRPGDRVPSTRQLMQEFGVAMATATKALAKLRQDGLVHVVPGIGTVVAPRPRRAPAAPVQRESGPDLSTARVVACAVDIADREGMAALSLRRVASELGVAPMTLYGYVANKEQLVLLMSEAAFAQTPPPPHRPADWRTALRDICRLQWVIYRRHPWLVQVTPLTRPRPAPHAMAHTEWALQTIDGIGLDPVTMLHVHLITTSYVRGFAINLEMEAEARQESGITDQEWLHTQQRAVQDMFATGSFPLLARSTEVLGAAFDLDRMFEFGLTRVLDGVGVLIEQRATGRLDADR</sequence>
<evidence type="ECO:0000256" key="1">
    <source>
        <dbReference type="ARBA" id="ARBA00023015"/>
    </source>
</evidence>
<dbReference type="SMART" id="SM00345">
    <property type="entry name" value="HTH_GNTR"/>
    <property type="match status" value="1"/>
</dbReference>
<dbReference type="InterPro" id="IPR004111">
    <property type="entry name" value="Repressor_TetR_C"/>
</dbReference>
<evidence type="ECO:0000313" key="7">
    <source>
        <dbReference type="EMBL" id="GID56940.1"/>
    </source>
</evidence>
<dbReference type="Gene3D" id="1.10.10.10">
    <property type="entry name" value="Winged helix-like DNA-binding domain superfamily/Winged helix DNA-binding domain"/>
    <property type="match status" value="1"/>
</dbReference>
<evidence type="ECO:0000256" key="3">
    <source>
        <dbReference type="ARBA" id="ARBA00023163"/>
    </source>
</evidence>
<accession>A0ABQ3XET5</accession>
<keyword evidence="2 4" id="KW-0238">DNA-binding</keyword>
<evidence type="ECO:0000256" key="4">
    <source>
        <dbReference type="PROSITE-ProRule" id="PRU00335"/>
    </source>
</evidence>
<keyword evidence="3" id="KW-0804">Transcription</keyword>
<organism evidence="7 8">
    <name type="scientific">Actinoplanes couchii</name>
    <dbReference type="NCBI Taxonomy" id="403638"/>
    <lineage>
        <taxon>Bacteria</taxon>
        <taxon>Bacillati</taxon>
        <taxon>Actinomycetota</taxon>
        <taxon>Actinomycetes</taxon>
        <taxon>Micromonosporales</taxon>
        <taxon>Micromonosporaceae</taxon>
        <taxon>Actinoplanes</taxon>
    </lineage>
</organism>
<feature type="DNA-binding region" description="H-T-H motif" evidence="4">
    <location>
        <begin position="108"/>
        <end position="127"/>
    </location>
</feature>
<dbReference type="Proteomes" id="UP000612282">
    <property type="component" value="Unassembled WGS sequence"/>
</dbReference>
<name>A0ABQ3XET5_9ACTN</name>
<dbReference type="InterPro" id="IPR009057">
    <property type="entry name" value="Homeodomain-like_sf"/>
</dbReference>
<dbReference type="InterPro" id="IPR036390">
    <property type="entry name" value="WH_DNA-bd_sf"/>
</dbReference>
<gene>
    <name evidence="7" type="ORF">Aco03nite_053440</name>
</gene>
<dbReference type="CDD" id="cd07377">
    <property type="entry name" value="WHTH_GntR"/>
    <property type="match status" value="1"/>
</dbReference>
<dbReference type="SUPFAM" id="SSF46689">
    <property type="entry name" value="Homeodomain-like"/>
    <property type="match status" value="1"/>
</dbReference>
<dbReference type="Gene3D" id="1.10.357.10">
    <property type="entry name" value="Tetracycline Repressor, domain 2"/>
    <property type="match status" value="1"/>
</dbReference>
<dbReference type="PROSITE" id="PS50977">
    <property type="entry name" value="HTH_TETR_2"/>
    <property type="match status" value="1"/>
</dbReference>
<dbReference type="Pfam" id="PF00392">
    <property type="entry name" value="GntR"/>
    <property type="match status" value="1"/>
</dbReference>
<keyword evidence="1" id="KW-0805">Transcription regulation</keyword>
<feature type="domain" description="HTH gntR-type" evidence="5">
    <location>
        <begin position="1"/>
        <end position="69"/>
    </location>
</feature>
<dbReference type="InterPro" id="IPR001647">
    <property type="entry name" value="HTH_TetR"/>
</dbReference>
<dbReference type="Pfam" id="PF00440">
    <property type="entry name" value="TetR_N"/>
    <property type="match status" value="1"/>
</dbReference>
<dbReference type="InterPro" id="IPR036271">
    <property type="entry name" value="Tet_transcr_reg_TetR-rel_C_sf"/>
</dbReference>
<proteinExistence type="predicted"/>
<evidence type="ECO:0000256" key="2">
    <source>
        <dbReference type="ARBA" id="ARBA00023125"/>
    </source>
</evidence>
<dbReference type="RefSeq" id="WP_203798999.1">
    <property type="nucleotide sequence ID" value="NZ_BAAAQE010000094.1"/>
</dbReference>
<dbReference type="PANTHER" id="PTHR44846:SF17">
    <property type="entry name" value="GNTR-FAMILY TRANSCRIPTIONAL REGULATOR"/>
    <property type="match status" value="1"/>
</dbReference>
<comment type="caution">
    <text evidence="7">The sequence shown here is derived from an EMBL/GenBank/DDBJ whole genome shotgun (WGS) entry which is preliminary data.</text>
</comment>
<dbReference type="InterPro" id="IPR000524">
    <property type="entry name" value="Tscrpt_reg_HTH_GntR"/>
</dbReference>